<dbReference type="EMBL" id="BARS01020212">
    <property type="protein sequence ID" value="GAG04667.1"/>
    <property type="molecule type" value="Genomic_DNA"/>
</dbReference>
<name>X0UZR8_9ZZZZ</name>
<protein>
    <recommendedName>
        <fullName evidence="2">Cell surface protein</fullName>
    </recommendedName>
</protein>
<dbReference type="SUPFAM" id="SSF63825">
    <property type="entry name" value="YWTD domain"/>
    <property type="match status" value="1"/>
</dbReference>
<dbReference type="Gene3D" id="2.130.10.10">
    <property type="entry name" value="YVTN repeat-like/Quinoprotein amine dehydrogenase"/>
    <property type="match status" value="1"/>
</dbReference>
<comment type="caution">
    <text evidence="1">The sequence shown here is derived from an EMBL/GenBank/DDBJ whole genome shotgun (WGS) entry which is preliminary data.</text>
</comment>
<feature type="non-terminal residue" evidence="1">
    <location>
        <position position="273"/>
    </location>
</feature>
<accession>X0UZR8</accession>
<organism evidence="1">
    <name type="scientific">marine sediment metagenome</name>
    <dbReference type="NCBI Taxonomy" id="412755"/>
    <lineage>
        <taxon>unclassified sequences</taxon>
        <taxon>metagenomes</taxon>
        <taxon>ecological metagenomes</taxon>
    </lineage>
</organism>
<dbReference type="PANTHER" id="PTHR47197:SF3">
    <property type="entry name" value="DIHYDRO-HEME D1 DEHYDROGENASE"/>
    <property type="match status" value="1"/>
</dbReference>
<dbReference type="Pfam" id="PF16819">
    <property type="entry name" value="DUF5074"/>
    <property type="match status" value="1"/>
</dbReference>
<dbReference type="InterPro" id="IPR015943">
    <property type="entry name" value="WD40/YVTN_repeat-like_dom_sf"/>
</dbReference>
<dbReference type="InterPro" id="IPR031815">
    <property type="entry name" value="DUF5074"/>
</dbReference>
<gene>
    <name evidence="1" type="ORF">S01H1_32626</name>
</gene>
<dbReference type="PANTHER" id="PTHR47197">
    <property type="entry name" value="PROTEIN NIRF"/>
    <property type="match status" value="1"/>
</dbReference>
<dbReference type="AlphaFoldDB" id="X0UZR8"/>
<evidence type="ECO:0008006" key="2">
    <source>
        <dbReference type="Google" id="ProtNLM"/>
    </source>
</evidence>
<reference evidence="1" key="1">
    <citation type="journal article" date="2014" name="Front. Microbiol.">
        <title>High frequency of phylogenetically diverse reductive dehalogenase-homologous genes in deep subseafloor sedimentary metagenomes.</title>
        <authorList>
            <person name="Kawai M."/>
            <person name="Futagami T."/>
            <person name="Toyoda A."/>
            <person name="Takaki Y."/>
            <person name="Nishi S."/>
            <person name="Hori S."/>
            <person name="Arai W."/>
            <person name="Tsubouchi T."/>
            <person name="Morono Y."/>
            <person name="Uchiyama I."/>
            <person name="Ito T."/>
            <person name="Fujiyama A."/>
            <person name="Inagaki F."/>
            <person name="Takami H."/>
        </authorList>
    </citation>
    <scope>NUCLEOTIDE SEQUENCE</scope>
    <source>
        <strain evidence="1">Expedition CK06-06</strain>
    </source>
</reference>
<sequence length="273" mass="29770">NTGKGIFIINEGGYGAGNASLSYFNTDSNSVSNNVFYNTNSIPLGDVAQSMVIIDSIGYIVVNNSGKIEVINVNTFESYATITGFTSPRYMLPVNDEKAYITDMYCDSIAIIDLNSNSITGYINAGKNTEQMVMCNNYVFVTNWSYGNSIQVINPDSDQVVDSVEVVKQPNSIVADKNDNIWVLCDGGWVDEMPALIKLNSGTFNIENTFTFSDINSSPSKLCINANKDTIYFLNNGIYQMLISDGNLPTSPIVNTGSKLFYGLGVNPENSDI</sequence>
<proteinExistence type="predicted"/>
<dbReference type="InterPro" id="IPR051200">
    <property type="entry name" value="Host-pathogen_enzymatic-act"/>
</dbReference>
<evidence type="ECO:0000313" key="1">
    <source>
        <dbReference type="EMBL" id="GAG04667.1"/>
    </source>
</evidence>
<feature type="non-terminal residue" evidence="1">
    <location>
        <position position="1"/>
    </location>
</feature>